<dbReference type="PANTHER" id="PTHR12573">
    <property type="entry name" value="AT09986P-RELATED"/>
    <property type="match status" value="1"/>
</dbReference>
<evidence type="ECO:0000313" key="3">
    <source>
        <dbReference type="EMBL" id="KAK9964252.1"/>
    </source>
</evidence>
<feature type="compositionally biased region" description="Acidic residues" evidence="1">
    <location>
        <begin position="195"/>
        <end position="207"/>
    </location>
</feature>
<dbReference type="Proteomes" id="UP001479290">
    <property type="component" value="Unassembled WGS sequence"/>
</dbReference>
<accession>A0AAW1ZVS2</accession>
<dbReference type="InterPro" id="IPR001660">
    <property type="entry name" value="SAM"/>
</dbReference>
<dbReference type="EMBL" id="JAWDJR010000013">
    <property type="protein sequence ID" value="KAK9964252.1"/>
    <property type="molecule type" value="Genomic_DNA"/>
</dbReference>
<comment type="caution">
    <text evidence="3">The sequence shown here is derived from an EMBL/GenBank/DDBJ whole genome shotgun (WGS) entry which is preliminary data.</text>
</comment>
<dbReference type="AlphaFoldDB" id="A0AAW1ZVS2"/>
<gene>
    <name evidence="3" type="ORF">ABG768_005442</name>
</gene>
<feature type="domain" description="SAM" evidence="2">
    <location>
        <begin position="383"/>
        <end position="439"/>
    </location>
</feature>
<dbReference type="CDD" id="cd09487">
    <property type="entry name" value="SAM_superfamily"/>
    <property type="match status" value="1"/>
</dbReference>
<dbReference type="InterPro" id="IPR013761">
    <property type="entry name" value="SAM/pointed_sf"/>
</dbReference>
<evidence type="ECO:0000259" key="2">
    <source>
        <dbReference type="Pfam" id="PF07647"/>
    </source>
</evidence>
<feature type="region of interest" description="Disordered" evidence="1">
    <location>
        <begin position="172"/>
        <end position="235"/>
    </location>
</feature>
<evidence type="ECO:0000313" key="4">
    <source>
        <dbReference type="Proteomes" id="UP001479290"/>
    </source>
</evidence>
<organism evidence="3 4">
    <name type="scientific">Culter alburnus</name>
    <name type="common">Topmouth culter</name>
    <dbReference type="NCBI Taxonomy" id="194366"/>
    <lineage>
        <taxon>Eukaryota</taxon>
        <taxon>Metazoa</taxon>
        <taxon>Chordata</taxon>
        <taxon>Craniata</taxon>
        <taxon>Vertebrata</taxon>
        <taxon>Euteleostomi</taxon>
        <taxon>Actinopterygii</taxon>
        <taxon>Neopterygii</taxon>
        <taxon>Teleostei</taxon>
        <taxon>Ostariophysi</taxon>
        <taxon>Cypriniformes</taxon>
        <taxon>Xenocyprididae</taxon>
        <taxon>Xenocypridinae</taxon>
        <taxon>Culter</taxon>
    </lineage>
</organism>
<protein>
    <recommendedName>
        <fullName evidence="2">SAM domain-containing protein</fullName>
    </recommendedName>
</protein>
<sequence length="862" mass="96599">MEMAKHADNRHSRQENIIGVIQRFLCCSCFRTVENDCLEYNQEKPQNPKPVVDEESVHIAVEDLGIDNPGFSFAEVERCGPPQQITIGRSASSVSVCQRAALKKKLAPLSSLPFQPRVIQNNEDDSALDSLLYCSGSTNVGDLLTPPVINLIPPTPSDVIDDDQFFDINSEEESLQQTSGSEGVDSIGSAATGEQESEEDVDQDVESEGNRETKDEEHPQVEPQEEETTKKNSVDKTTIHFLRSSFQVPPLPEYPRKKSLNTGISLLQFTEHNLDDLSNKDASSHELLKEELRLLPLSSKISMLTHQKKPATRSCSLGDTVPRSHTFHSTCQGQDEILEDEESPRQRRITVASYIPQSTDQTGESAVKQDSNGYSAKTLAELNTEEVCQWFSNIGLQKCLPFIREAEFSGTHIASIDLHTLEILQLSSLEERERLLSAIYHELHPPNATTQRLNSLLERFGPHNVEKFTAALVSMTKSNSSPQVSSINMNRCSFKFRQKEQNARFQKNSHLIEITVNASEQTVHLRTPKETSVGKVMESCLRMLGINEDKDLFNLKSKEDEFSPEQQIGDLPGSETRLMELHLCRKKDGPDSPNNIRTADDIESKNLLNNTGKIRELNQQVASLQNVIIQVQELYHGLVAFCSELKKMEGDMDAVQTDSLEVKRRLSEAQDSLKRKRQSLQTLRDSLNTAPVQKNKPSEVRLLEKMRVNCQVFKDEITLVHLNRQVAHLREVLEKTQAKEKAKRKSPTLTQLVSLQSPVMLVATQVKADPGGHYGFSARWVEGQGLMVVHTKGASLCLNDRLVEVNGVSVLGSSEDELELLLKTHIAHIIVLRQLAQVHPQENPSAISDHQDIQVLQKHQAI</sequence>
<dbReference type="Pfam" id="PF07647">
    <property type="entry name" value="SAM_2"/>
    <property type="match status" value="1"/>
</dbReference>
<name>A0AAW1ZVS2_CULAL</name>
<dbReference type="SUPFAM" id="SSF50156">
    <property type="entry name" value="PDZ domain-like"/>
    <property type="match status" value="1"/>
</dbReference>
<dbReference type="PANTHER" id="PTHR12573:SF4">
    <property type="entry name" value="AT09986P-RELATED"/>
    <property type="match status" value="1"/>
</dbReference>
<keyword evidence="4" id="KW-1185">Reference proteome</keyword>
<evidence type="ECO:0000256" key="1">
    <source>
        <dbReference type="SAM" id="MobiDB-lite"/>
    </source>
</evidence>
<dbReference type="Gene3D" id="1.10.150.50">
    <property type="entry name" value="Transcription Factor, Ets-1"/>
    <property type="match status" value="1"/>
</dbReference>
<feature type="compositionally biased region" description="Basic and acidic residues" evidence="1">
    <location>
        <begin position="208"/>
        <end position="220"/>
    </location>
</feature>
<dbReference type="SUPFAM" id="SSF47769">
    <property type="entry name" value="SAM/Pointed domain"/>
    <property type="match status" value="1"/>
</dbReference>
<dbReference type="InterPro" id="IPR036034">
    <property type="entry name" value="PDZ_sf"/>
</dbReference>
<reference evidence="3 4" key="1">
    <citation type="submission" date="2024-05" db="EMBL/GenBank/DDBJ databases">
        <title>A high-quality chromosomal-level genome assembly of Topmouth culter (Culter alburnus).</title>
        <authorList>
            <person name="Zhao H."/>
        </authorList>
    </citation>
    <scope>NUCLEOTIDE SEQUENCE [LARGE SCALE GENOMIC DNA]</scope>
    <source>
        <strain evidence="3">CATC2023</strain>
        <tissue evidence="3">Muscle</tissue>
    </source>
</reference>
<proteinExistence type="predicted"/>